<feature type="compositionally biased region" description="Low complexity" evidence="1">
    <location>
        <begin position="1"/>
        <end position="21"/>
    </location>
</feature>
<comment type="caution">
    <text evidence="2">The sequence shown here is derived from an EMBL/GenBank/DDBJ whole genome shotgun (WGS) entry which is preliminary data.</text>
</comment>
<dbReference type="Proteomes" id="UP001367508">
    <property type="component" value="Unassembled WGS sequence"/>
</dbReference>
<proteinExistence type="predicted"/>
<reference evidence="2 3" key="1">
    <citation type="submission" date="2024-01" db="EMBL/GenBank/DDBJ databases">
        <title>The genomes of 5 underutilized Papilionoideae crops provide insights into root nodulation and disease resistanc.</title>
        <authorList>
            <person name="Jiang F."/>
        </authorList>
    </citation>
    <scope>NUCLEOTIDE SEQUENCE [LARGE SCALE GENOMIC DNA]</scope>
    <source>
        <strain evidence="2">LVBAO_FW01</strain>
        <tissue evidence="2">Leaves</tissue>
    </source>
</reference>
<dbReference type="Gene3D" id="2.130.10.10">
    <property type="entry name" value="YVTN repeat-like/Quinoprotein amine dehydrogenase"/>
    <property type="match status" value="2"/>
</dbReference>
<evidence type="ECO:0000256" key="1">
    <source>
        <dbReference type="SAM" id="MobiDB-lite"/>
    </source>
</evidence>
<dbReference type="AlphaFoldDB" id="A0AAN9Q6R1"/>
<name>A0AAN9Q6R1_CANGL</name>
<evidence type="ECO:0000313" key="3">
    <source>
        <dbReference type="Proteomes" id="UP001367508"/>
    </source>
</evidence>
<protein>
    <recommendedName>
        <fullName evidence="4">Transcriptional regulator STERILE APETALA</fullName>
    </recommendedName>
</protein>
<dbReference type="InterPro" id="IPR015943">
    <property type="entry name" value="WD40/YVTN_repeat-like_dom_sf"/>
</dbReference>
<dbReference type="InterPro" id="IPR036047">
    <property type="entry name" value="F-box-like_dom_sf"/>
</dbReference>
<evidence type="ECO:0008006" key="4">
    <source>
        <dbReference type="Google" id="ProtNLM"/>
    </source>
</evidence>
<accession>A0AAN9Q6R1</accession>
<gene>
    <name evidence="2" type="ORF">VNO77_29617</name>
</gene>
<keyword evidence="3" id="KW-1185">Reference proteome</keyword>
<dbReference type="SUPFAM" id="SSF81383">
    <property type="entry name" value="F-box domain"/>
    <property type="match status" value="1"/>
</dbReference>
<feature type="region of interest" description="Disordered" evidence="1">
    <location>
        <begin position="1"/>
        <end position="46"/>
    </location>
</feature>
<evidence type="ECO:0000313" key="2">
    <source>
        <dbReference type="EMBL" id="KAK7320283.1"/>
    </source>
</evidence>
<dbReference type="PANTHER" id="PTHR19855:SF31">
    <property type="entry name" value="TRANSCRIPTIONAL REGULATOR STERILE APETALA"/>
    <property type="match status" value="1"/>
</dbReference>
<organism evidence="2 3">
    <name type="scientific">Canavalia gladiata</name>
    <name type="common">Sword bean</name>
    <name type="synonym">Dolichos gladiatus</name>
    <dbReference type="NCBI Taxonomy" id="3824"/>
    <lineage>
        <taxon>Eukaryota</taxon>
        <taxon>Viridiplantae</taxon>
        <taxon>Streptophyta</taxon>
        <taxon>Embryophyta</taxon>
        <taxon>Tracheophyta</taxon>
        <taxon>Spermatophyta</taxon>
        <taxon>Magnoliopsida</taxon>
        <taxon>eudicotyledons</taxon>
        <taxon>Gunneridae</taxon>
        <taxon>Pentapetalae</taxon>
        <taxon>rosids</taxon>
        <taxon>fabids</taxon>
        <taxon>Fabales</taxon>
        <taxon>Fabaceae</taxon>
        <taxon>Papilionoideae</taxon>
        <taxon>50 kb inversion clade</taxon>
        <taxon>NPAAA clade</taxon>
        <taxon>indigoferoid/millettioid clade</taxon>
        <taxon>Phaseoleae</taxon>
        <taxon>Canavalia</taxon>
    </lineage>
</organism>
<dbReference type="SUPFAM" id="SSF69322">
    <property type="entry name" value="Tricorn protease domain 2"/>
    <property type="match status" value="1"/>
</dbReference>
<dbReference type="EMBL" id="JAYMYQ010000007">
    <property type="protein sequence ID" value="KAK7320283.1"/>
    <property type="molecule type" value="Genomic_DNA"/>
</dbReference>
<dbReference type="PANTHER" id="PTHR19855">
    <property type="entry name" value="WD40 REPEAT PROTEIN 12, 37"/>
    <property type="match status" value="1"/>
</dbReference>
<sequence>MSSTSSSSSSSSSSSTHTPTSFENVASHSTRRTGQFEGPSSSRQRAMNEALPEPILETLATQVATDAAHYNGRLSAASALSILFQVCSTWREVSRSDLLWQRLTRRIWRRTNRLRATWHLEFIYWHRTARNFATGTHTFIIPHFNPSDHHQSLICRCLTLSDTHLACGFVDGTVRLFDLETRTHVSTFLSAEGHLFGPFSRSVSGIVIANSVLTFARLDGDVYVDFLNGPGPSHARRAVSGDVVNNGVLVEFAGSSRWWVGLFAGIAGRAFQIWDAQTEVRVFVGGSLTDPETVMGWHMLTELVEPVGRVRVTERELVVACTASRVVCFSLRNPEVLLRDVGSGHGFVVSSLDVSHEAFVVVERNGLGTVRRAGTFERLSRFRVRGGVRGLWGCMNLGYVITYSAPAGSLRVWDIEQPAGRLCVRLAIRRGEGNSMVANDRHVAISWNDTFIHLLDFGVQNP</sequence>